<dbReference type="NCBIfam" id="TIGR02937">
    <property type="entry name" value="sigma70-ECF"/>
    <property type="match status" value="1"/>
</dbReference>
<dbReference type="SUPFAM" id="SSF88659">
    <property type="entry name" value="Sigma3 and sigma4 domains of RNA polymerase sigma factors"/>
    <property type="match status" value="1"/>
</dbReference>
<keyword evidence="4 6" id="KW-0238">DNA-binding</keyword>
<evidence type="ECO:0000313" key="10">
    <source>
        <dbReference type="RefSeq" id="WP_051378653.1"/>
    </source>
</evidence>
<dbReference type="Gene3D" id="1.10.1740.10">
    <property type="match status" value="1"/>
</dbReference>
<evidence type="ECO:0000256" key="2">
    <source>
        <dbReference type="ARBA" id="ARBA00023015"/>
    </source>
</evidence>
<feature type="domain" description="RNA polymerase sigma-70 region 2" evidence="7">
    <location>
        <begin position="16"/>
        <end position="77"/>
    </location>
</feature>
<comment type="similarity">
    <text evidence="1 6">Belongs to the sigma-70 factor family. ECF subfamily.</text>
</comment>
<dbReference type="GO" id="GO:0006352">
    <property type="term" value="P:DNA-templated transcription initiation"/>
    <property type="evidence" value="ECO:0007669"/>
    <property type="project" value="InterPro"/>
</dbReference>
<keyword evidence="2 6" id="KW-0805">Transcription regulation</keyword>
<dbReference type="Pfam" id="PF08281">
    <property type="entry name" value="Sigma70_r4_2"/>
    <property type="match status" value="1"/>
</dbReference>
<dbReference type="InterPro" id="IPR013249">
    <property type="entry name" value="RNA_pol_sigma70_r4_t2"/>
</dbReference>
<dbReference type="InterPro" id="IPR007627">
    <property type="entry name" value="RNA_pol_sigma70_r2"/>
</dbReference>
<evidence type="ECO:0000256" key="3">
    <source>
        <dbReference type="ARBA" id="ARBA00023082"/>
    </source>
</evidence>
<dbReference type="PROSITE" id="PS01063">
    <property type="entry name" value="SIGMA70_ECF"/>
    <property type="match status" value="1"/>
</dbReference>
<evidence type="ECO:0000256" key="1">
    <source>
        <dbReference type="ARBA" id="ARBA00010641"/>
    </source>
</evidence>
<dbReference type="InterPro" id="IPR000838">
    <property type="entry name" value="RNA_pol_sigma70_ECF_CS"/>
</dbReference>
<dbReference type="Proteomes" id="UP000675920">
    <property type="component" value="Unplaced"/>
</dbReference>
<evidence type="ECO:0000256" key="4">
    <source>
        <dbReference type="ARBA" id="ARBA00023125"/>
    </source>
</evidence>
<evidence type="ECO:0000259" key="8">
    <source>
        <dbReference type="Pfam" id="PF08281"/>
    </source>
</evidence>
<dbReference type="PANTHER" id="PTHR43133">
    <property type="entry name" value="RNA POLYMERASE ECF-TYPE SIGMA FACTO"/>
    <property type="match status" value="1"/>
</dbReference>
<dbReference type="GO" id="GO:0016987">
    <property type="term" value="F:sigma factor activity"/>
    <property type="evidence" value="ECO:0007669"/>
    <property type="project" value="UniProtKB-KW"/>
</dbReference>
<reference evidence="10" key="1">
    <citation type="submission" date="2025-08" db="UniProtKB">
        <authorList>
            <consortium name="RefSeq"/>
        </authorList>
    </citation>
    <scope>IDENTIFICATION</scope>
</reference>
<dbReference type="Gene3D" id="1.10.10.10">
    <property type="entry name" value="Winged helix-like DNA-binding domain superfamily/Winged helix DNA-binding domain"/>
    <property type="match status" value="1"/>
</dbReference>
<dbReference type="PANTHER" id="PTHR43133:SF25">
    <property type="entry name" value="RNA POLYMERASE SIGMA FACTOR RFAY-RELATED"/>
    <property type="match status" value="1"/>
</dbReference>
<proteinExistence type="inferred from homology"/>
<sequence>MTDDADLKRFERLALPHLDAAYNLARWLTRNDSDADDVVQEAVLRALRYFAAFRGDNARAWLLQIVRNTCFSWLAENRPAVIVPLDEDDARWRDQPAPACDEPHARVLRGADRARINAALAALPVAYREVIVLRELEDLSYRDIATIADLPVGTVMSRLARGRALLRVALDPDAKPRPRAVGAGRHDCQP</sequence>
<dbReference type="InterPro" id="IPR036388">
    <property type="entry name" value="WH-like_DNA-bd_sf"/>
</dbReference>
<dbReference type="GO" id="GO:0003677">
    <property type="term" value="F:DNA binding"/>
    <property type="evidence" value="ECO:0007669"/>
    <property type="project" value="UniProtKB-KW"/>
</dbReference>
<accession>A0A9U5FZJ8</accession>
<evidence type="ECO:0000259" key="7">
    <source>
        <dbReference type="Pfam" id="PF04542"/>
    </source>
</evidence>
<dbReference type="InterPro" id="IPR039425">
    <property type="entry name" value="RNA_pol_sigma-70-like"/>
</dbReference>
<evidence type="ECO:0000313" key="9">
    <source>
        <dbReference type="Proteomes" id="UP000675920"/>
    </source>
</evidence>
<keyword evidence="5 6" id="KW-0804">Transcription</keyword>
<dbReference type="InterPro" id="IPR014284">
    <property type="entry name" value="RNA_pol_sigma-70_dom"/>
</dbReference>
<dbReference type="InterPro" id="IPR013324">
    <property type="entry name" value="RNA_pol_sigma_r3/r4-like"/>
</dbReference>
<feature type="domain" description="RNA polymerase sigma factor 70 region 4 type 2" evidence="8">
    <location>
        <begin position="115"/>
        <end position="166"/>
    </location>
</feature>
<dbReference type="Pfam" id="PF04542">
    <property type="entry name" value="Sigma70_r2"/>
    <property type="match status" value="1"/>
</dbReference>
<evidence type="ECO:0000256" key="5">
    <source>
        <dbReference type="ARBA" id="ARBA00023163"/>
    </source>
</evidence>
<name>A0A9U5FZJ8_9BURK</name>
<protein>
    <recommendedName>
        <fullName evidence="6">RNA polymerase sigma factor</fullName>
    </recommendedName>
</protein>
<dbReference type="RefSeq" id="WP_051378653.1">
    <property type="nucleotide sequence ID" value="NZ_AXWS01000013.1"/>
</dbReference>
<keyword evidence="3 6" id="KW-0731">Sigma factor</keyword>
<dbReference type="InterPro" id="IPR013325">
    <property type="entry name" value="RNA_pol_sigma_r2"/>
</dbReference>
<dbReference type="AlphaFoldDB" id="A0A9U5FZJ8"/>
<organism evidence="9 10">
    <name type="scientific">Derxia gummosa DSM 723</name>
    <dbReference type="NCBI Taxonomy" id="1121388"/>
    <lineage>
        <taxon>Bacteria</taxon>
        <taxon>Pseudomonadati</taxon>
        <taxon>Pseudomonadota</taxon>
        <taxon>Betaproteobacteria</taxon>
        <taxon>Burkholderiales</taxon>
        <taxon>Alcaligenaceae</taxon>
        <taxon>Derxia</taxon>
    </lineage>
</organism>
<dbReference type="SUPFAM" id="SSF88946">
    <property type="entry name" value="Sigma2 domain of RNA polymerase sigma factors"/>
    <property type="match status" value="1"/>
</dbReference>
<dbReference type="CDD" id="cd06171">
    <property type="entry name" value="Sigma70_r4"/>
    <property type="match status" value="1"/>
</dbReference>
<evidence type="ECO:0000256" key="6">
    <source>
        <dbReference type="RuleBase" id="RU000716"/>
    </source>
</evidence>
<keyword evidence="9" id="KW-1185">Reference proteome</keyword>